<organism evidence="4 5">
    <name type="scientific">Galendromus occidentalis</name>
    <name type="common">western predatory mite</name>
    <dbReference type="NCBI Taxonomy" id="34638"/>
    <lineage>
        <taxon>Eukaryota</taxon>
        <taxon>Metazoa</taxon>
        <taxon>Ecdysozoa</taxon>
        <taxon>Arthropoda</taxon>
        <taxon>Chelicerata</taxon>
        <taxon>Arachnida</taxon>
        <taxon>Acari</taxon>
        <taxon>Parasitiformes</taxon>
        <taxon>Mesostigmata</taxon>
        <taxon>Gamasina</taxon>
        <taxon>Phytoseioidea</taxon>
        <taxon>Phytoseiidae</taxon>
        <taxon>Typhlodrominae</taxon>
        <taxon>Galendromus</taxon>
    </lineage>
</organism>
<keyword evidence="4" id="KW-1185">Reference proteome</keyword>
<evidence type="ECO:0000313" key="4">
    <source>
        <dbReference type="Proteomes" id="UP000694867"/>
    </source>
</evidence>
<gene>
    <name evidence="5" type="primary">LOC100898940</name>
</gene>
<dbReference type="InterPro" id="IPR000116">
    <property type="entry name" value="HMGA"/>
</dbReference>
<proteinExistence type="predicted"/>
<sequence length="87" mass="9293">MSDSEVQEKKSRGRPKKTEGEKTASPAVKKSKVAAESSAKRGRGRPKGSISKKKKASPKKAAAAGKKRGRKPKAAKEESDNAEDNDE</sequence>
<protein>
    <submittedName>
        <fullName evidence="5">High mobility group protein I</fullName>
    </submittedName>
</protein>
<evidence type="ECO:0000256" key="1">
    <source>
        <dbReference type="ARBA" id="ARBA00022737"/>
    </source>
</evidence>
<dbReference type="GO" id="GO:0003677">
    <property type="term" value="F:DNA binding"/>
    <property type="evidence" value="ECO:0007669"/>
    <property type="project" value="UniProtKB-KW"/>
</dbReference>
<accession>A0AAJ7L709</accession>
<dbReference type="InterPro" id="IPR017956">
    <property type="entry name" value="AT_hook_DNA-bd_motif"/>
</dbReference>
<keyword evidence="1" id="KW-0677">Repeat</keyword>
<dbReference type="GO" id="GO:0005634">
    <property type="term" value="C:nucleus"/>
    <property type="evidence" value="ECO:0007669"/>
    <property type="project" value="InterPro"/>
</dbReference>
<dbReference type="SMART" id="SM00384">
    <property type="entry name" value="AT_hook"/>
    <property type="match status" value="3"/>
</dbReference>
<feature type="compositionally biased region" description="Basic and acidic residues" evidence="3">
    <location>
        <begin position="1"/>
        <end position="22"/>
    </location>
</feature>
<dbReference type="AlphaFoldDB" id="A0AAJ7L709"/>
<feature type="region of interest" description="Disordered" evidence="3">
    <location>
        <begin position="1"/>
        <end position="87"/>
    </location>
</feature>
<dbReference type="GeneID" id="100898940"/>
<dbReference type="GO" id="GO:0006355">
    <property type="term" value="P:regulation of DNA-templated transcription"/>
    <property type="evidence" value="ECO:0007669"/>
    <property type="project" value="InterPro"/>
</dbReference>
<keyword evidence="2" id="KW-0238">DNA-binding</keyword>
<evidence type="ECO:0000256" key="3">
    <source>
        <dbReference type="SAM" id="MobiDB-lite"/>
    </source>
</evidence>
<dbReference type="RefSeq" id="XP_018496006.1">
    <property type="nucleotide sequence ID" value="XM_018640490.1"/>
</dbReference>
<dbReference type="Proteomes" id="UP000694867">
    <property type="component" value="Unplaced"/>
</dbReference>
<dbReference type="KEGG" id="goe:100898940"/>
<name>A0AAJ7L709_9ACAR</name>
<evidence type="ECO:0000313" key="5">
    <source>
        <dbReference type="RefSeq" id="XP_018496006.1"/>
    </source>
</evidence>
<dbReference type="GO" id="GO:0000785">
    <property type="term" value="C:chromatin"/>
    <property type="evidence" value="ECO:0007669"/>
    <property type="project" value="InterPro"/>
</dbReference>
<feature type="compositionally biased region" description="Basic residues" evidence="3">
    <location>
        <begin position="40"/>
        <end position="58"/>
    </location>
</feature>
<dbReference type="PRINTS" id="PR00929">
    <property type="entry name" value="ATHOOK"/>
</dbReference>
<dbReference type="PRINTS" id="PR00930">
    <property type="entry name" value="HIGHMOBLTYIY"/>
</dbReference>
<reference evidence="5" key="1">
    <citation type="submission" date="2025-08" db="UniProtKB">
        <authorList>
            <consortium name="RefSeq"/>
        </authorList>
    </citation>
    <scope>IDENTIFICATION</scope>
</reference>
<evidence type="ECO:0000256" key="2">
    <source>
        <dbReference type="ARBA" id="ARBA00023125"/>
    </source>
</evidence>